<evidence type="ECO:0000259" key="3">
    <source>
        <dbReference type="Pfam" id="PF08244"/>
    </source>
</evidence>
<protein>
    <recommendedName>
        <fullName evidence="3">Glycosyl hydrolase family 32 C-terminal domain-containing protein</fullName>
    </recommendedName>
</protein>
<comment type="caution">
    <text evidence="4">The sequence shown here is derived from an EMBL/GenBank/DDBJ whole genome shotgun (WGS) entry which is preliminary data.</text>
</comment>
<proteinExistence type="predicted"/>
<dbReference type="InterPro" id="IPR013189">
    <property type="entry name" value="Glyco_hydro_32_C"/>
</dbReference>
<reference evidence="4 5" key="1">
    <citation type="journal article" date="2024" name="Plant J.">
        <title>Genome sequences and population genomics reveal climatic adaptation and genomic divergence between two closely related sweetgum species.</title>
        <authorList>
            <person name="Xu W.Q."/>
            <person name="Ren C.Q."/>
            <person name="Zhang X.Y."/>
            <person name="Comes H.P."/>
            <person name="Liu X.H."/>
            <person name="Li Y.G."/>
            <person name="Kettle C.J."/>
            <person name="Jalonen R."/>
            <person name="Gaisberger H."/>
            <person name="Ma Y.Z."/>
            <person name="Qiu Y.X."/>
        </authorList>
    </citation>
    <scope>NUCLEOTIDE SEQUENCE [LARGE SCALE GENOMIC DNA]</scope>
    <source>
        <strain evidence="4">Hangzhou</strain>
    </source>
</reference>
<gene>
    <name evidence="4" type="ORF">L1049_020450</name>
</gene>
<evidence type="ECO:0000256" key="2">
    <source>
        <dbReference type="SAM" id="MobiDB-lite"/>
    </source>
</evidence>
<keyword evidence="5" id="KW-1185">Reference proteome</keyword>
<evidence type="ECO:0000313" key="4">
    <source>
        <dbReference type="EMBL" id="KAK9292477.1"/>
    </source>
</evidence>
<dbReference type="EMBL" id="JBBPBK010000001">
    <property type="protein sequence ID" value="KAK9292477.1"/>
    <property type="molecule type" value="Genomic_DNA"/>
</dbReference>
<dbReference type="PANTHER" id="PTHR31953">
    <property type="entry name" value="BETA-FRUCTOFURANOSIDASE, INSOLUBLE ISOENZYME CWINV1-RELATED"/>
    <property type="match status" value="1"/>
</dbReference>
<dbReference type="InterPro" id="IPR050551">
    <property type="entry name" value="Fructan_Metab_Enzymes"/>
</dbReference>
<dbReference type="SUPFAM" id="SSF49899">
    <property type="entry name" value="Concanavalin A-like lectins/glucanases"/>
    <property type="match status" value="1"/>
</dbReference>
<evidence type="ECO:0000256" key="1">
    <source>
        <dbReference type="SAM" id="Coils"/>
    </source>
</evidence>
<dbReference type="InterPro" id="IPR013320">
    <property type="entry name" value="ConA-like_dom_sf"/>
</dbReference>
<evidence type="ECO:0000313" key="5">
    <source>
        <dbReference type="Proteomes" id="UP001415857"/>
    </source>
</evidence>
<feature type="region of interest" description="Disordered" evidence="2">
    <location>
        <begin position="449"/>
        <end position="480"/>
    </location>
</feature>
<name>A0AAP0X7C8_LIQFO</name>
<feature type="compositionally biased region" description="Basic and acidic residues" evidence="2">
    <location>
        <begin position="455"/>
        <end position="480"/>
    </location>
</feature>
<organism evidence="4 5">
    <name type="scientific">Liquidambar formosana</name>
    <name type="common">Formosan gum</name>
    <dbReference type="NCBI Taxonomy" id="63359"/>
    <lineage>
        <taxon>Eukaryota</taxon>
        <taxon>Viridiplantae</taxon>
        <taxon>Streptophyta</taxon>
        <taxon>Embryophyta</taxon>
        <taxon>Tracheophyta</taxon>
        <taxon>Spermatophyta</taxon>
        <taxon>Magnoliopsida</taxon>
        <taxon>eudicotyledons</taxon>
        <taxon>Gunneridae</taxon>
        <taxon>Pentapetalae</taxon>
        <taxon>Saxifragales</taxon>
        <taxon>Altingiaceae</taxon>
        <taxon>Liquidambar</taxon>
    </lineage>
</organism>
<dbReference type="Gene3D" id="2.60.120.560">
    <property type="entry name" value="Exo-inulinase, domain 1"/>
    <property type="match status" value="1"/>
</dbReference>
<sequence>MYESCIKCIGACTLSKYEELGVRKMYEKEGKNNCIFYFLDAVLWFIWTARNDLILNGKKVDWKELRKLAISIPRVVVFDQKTKTSILQWPVEEVESLRLTSTEFEGVELAPGSSKASSVDKQVHGDEVPVLHGENLSMRLLVDHSVVESFAQGGRKVITLRIYPTAAVYEATQLFLFNNATKASVVASIKNHQGQGTTSGPLTESDRQRYKDEIERLKQDKGLLDLELERHEQEQHVIELQRQHLRERVQHIERREQTMISSWALVLQKPRLALTFVAPLETHNRKRRLLTTDCYHDEAEIDENRIGTSQAMTREDLDANSVLALNLDQFELLESSLISWENILHEVGQSSSEIMNLQQQSPGLNPSSTCSVDNNSSLELAESTSCVESSAISYLQLNVDVRSKSTGIDMNCKPTAIAPDVALTEQAVGTMATAPTGVNDVFWEQFLTENPGSSDTREAQSESKYTDGIRNESKHGDHGKFWWNTGTVNNLAEQMGQHTSAERT</sequence>
<dbReference type="Pfam" id="PF08244">
    <property type="entry name" value="Glyco_hydro_32C"/>
    <property type="match status" value="1"/>
</dbReference>
<feature type="domain" description="Glycosyl hydrolase family 32 C-terminal" evidence="3">
    <location>
        <begin position="121"/>
        <end position="190"/>
    </location>
</feature>
<keyword evidence="1" id="KW-0175">Coiled coil</keyword>
<dbReference type="AlphaFoldDB" id="A0AAP0X7C8"/>
<dbReference type="Proteomes" id="UP001415857">
    <property type="component" value="Unassembled WGS sequence"/>
</dbReference>
<accession>A0AAP0X7C8</accession>
<feature type="coiled-coil region" evidence="1">
    <location>
        <begin position="207"/>
        <end position="248"/>
    </location>
</feature>